<dbReference type="Proteomes" id="UP000318521">
    <property type="component" value="Unassembled WGS sequence"/>
</dbReference>
<dbReference type="PANTHER" id="PTHR36112:SF1">
    <property type="entry name" value="RIBOSOMAL RNA SMALL SUBUNIT METHYLTRANSFERASE J"/>
    <property type="match status" value="1"/>
</dbReference>
<name>A0A553ZYM6_9BACI</name>
<proteinExistence type="predicted"/>
<dbReference type="EMBL" id="VLXZ01000006">
    <property type="protein sequence ID" value="TSB46486.1"/>
    <property type="molecule type" value="Genomic_DNA"/>
</dbReference>
<organism evidence="1 2">
    <name type="scientific">Alkalicoccobacillus porphyridii</name>
    <dbReference type="NCBI Taxonomy" id="2597270"/>
    <lineage>
        <taxon>Bacteria</taxon>
        <taxon>Bacillati</taxon>
        <taxon>Bacillota</taxon>
        <taxon>Bacilli</taxon>
        <taxon>Bacillales</taxon>
        <taxon>Bacillaceae</taxon>
        <taxon>Alkalicoccobacillus</taxon>
    </lineage>
</organism>
<dbReference type="GO" id="GO:0008990">
    <property type="term" value="F:rRNA (guanine-N2-)-methyltransferase activity"/>
    <property type="evidence" value="ECO:0007669"/>
    <property type="project" value="InterPro"/>
</dbReference>
<dbReference type="SUPFAM" id="SSF53335">
    <property type="entry name" value="S-adenosyl-L-methionine-dependent methyltransferases"/>
    <property type="match status" value="1"/>
</dbReference>
<gene>
    <name evidence="1" type="ORF">FN960_11845</name>
</gene>
<dbReference type="OrthoDB" id="1653798at2"/>
<sequence length="260" mass="29253">MIVTTARKQAKQLQDRAQQIAIDLDCSFVKRNDLSVSELINGWKQEVLVTGANRLSLYHDGEEAPFFYHPNAAAFRAKAFLKDGYDVFVQATGLKPGSQILDCTLGLAADAVIAKLAVGEAGRVTGIEAHPAIAYIVHQGLQEWQDAGEKVRSAMRSVEVISGHHLNYLKLQADNSYDVVYFDPMFEAALDQSTGIQALKQYANYETLSSEAIEEATRVAKYRVVLKDHWQSTRFDEWGFHVEKRRLAKFQYGIIEKKQR</sequence>
<reference evidence="1 2" key="1">
    <citation type="submission" date="2019-07" db="EMBL/GenBank/DDBJ databases">
        <authorList>
            <person name="Park Y.J."/>
            <person name="Jeong S.E."/>
            <person name="Jung H.S."/>
        </authorList>
    </citation>
    <scope>NUCLEOTIDE SEQUENCE [LARGE SCALE GENOMIC DNA]</scope>
    <source>
        <strain evidence="2">P16(2019)</strain>
    </source>
</reference>
<evidence type="ECO:0000313" key="2">
    <source>
        <dbReference type="Proteomes" id="UP000318521"/>
    </source>
</evidence>
<keyword evidence="2" id="KW-1185">Reference proteome</keyword>
<dbReference type="PANTHER" id="PTHR36112">
    <property type="entry name" value="RIBOSOMAL RNA SMALL SUBUNIT METHYLTRANSFERASE J"/>
    <property type="match status" value="1"/>
</dbReference>
<comment type="caution">
    <text evidence="1">The sequence shown here is derived from an EMBL/GenBank/DDBJ whole genome shotgun (WGS) entry which is preliminary data.</text>
</comment>
<protein>
    <submittedName>
        <fullName evidence="1">Protein-L-IsoD(D-D) O-methyltransferase</fullName>
    </submittedName>
</protein>
<dbReference type="Gene3D" id="3.40.50.150">
    <property type="entry name" value="Vaccinia Virus protein VP39"/>
    <property type="match status" value="1"/>
</dbReference>
<keyword evidence="1" id="KW-0808">Transferase</keyword>
<accession>A0A553ZYM6</accession>
<dbReference type="Pfam" id="PF04445">
    <property type="entry name" value="SAM_MT"/>
    <property type="match status" value="1"/>
</dbReference>
<dbReference type="InterPro" id="IPR007536">
    <property type="entry name" value="16SrRNA_methylTrfase_J"/>
</dbReference>
<dbReference type="RefSeq" id="WP_143848933.1">
    <property type="nucleotide sequence ID" value="NZ_VLXZ01000006.1"/>
</dbReference>
<keyword evidence="1" id="KW-0489">Methyltransferase</keyword>
<dbReference type="InterPro" id="IPR029063">
    <property type="entry name" value="SAM-dependent_MTases_sf"/>
</dbReference>
<dbReference type="AlphaFoldDB" id="A0A553ZYM6"/>
<evidence type="ECO:0000313" key="1">
    <source>
        <dbReference type="EMBL" id="TSB46486.1"/>
    </source>
</evidence>